<gene>
    <name evidence="1" type="ORF">BO87DRAFT_124693</name>
</gene>
<dbReference type="GeneID" id="37120453"/>
<dbReference type="EMBL" id="KZ821473">
    <property type="protein sequence ID" value="PYH31377.1"/>
    <property type="molecule type" value="Genomic_DNA"/>
</dbReference>
<dbReference type="AlphaFoldDB" id="A0A318YCS5"/>
<accession>A0A318YCS5</accession>
<organism evidence="1 2">
    <name type="scientific">Aspergillus neoniger (strain CBS 115656)</name>
    <dbReference type="NCBI Taxonomy" id="1448310"/>
    <lineage>
        <taxon>Eukaryota</taxon>
        <taxon>Fungi</taxon>
        <taxon>Dikarya</taxon>
        <taxon>Ascomycota</taxon>
        <taxon>Pezizomycotina</taxon>
        <taxon>Eurotiomycetes</taxon>
        <taxon>Eurotiomycetidae</taxon>
        <taxon>Eurotiales</taxon>
        <taxon>Aspergillaceae</taxon>
        <taxon>Aspergillus</taxon>
        <taxon>Aspergillus subgen. Circumdati</taxon>
    </lineage>
</organism>
<sequence>MARAPLPFCTNSLCFRGLSPGVDCDLIKRLVYGSDDEFSRRRLLLTDWSLLWAFSFMITPSCRSLVLTCSYLNIYTCCSVLVHIQAHTYYISTNGNQCTGIAVTRRITTHTMTNSLKCY</sequence>
<evidence type="ECO:0000313" key="1">
    <source>
        <dbReference type="EMBL" id="PYH31377.1"/>
    </source>
</evidence>
<evidence type="ECO:0000313" key="2">
    <source>
        <dbReference type="Proteomes" id="UP000247647"/>
    </source>
</evidence>
<dbReference type="RefSeq" id="XP_025476855.1">
    <property type="nucleotide sequence ID" value="XM_025617997.1"/>
</dbReference>
<proteinExistence type="predicted"/>
<protein>
    <submittedName>
        <fullName evidence="1">Uncharacterized protein</fullName>
    </submittedName>
</protein>
<dbReference type="Proteomes" id="UP000247647">
    <property type="component" value="Unassembled WGS sequence"/>
</dbReference>
<name>A0A318YCS5_ASPNB</name>
<reference evidence="1" key="1">
    <citation type="submission" date="2016-12" db="EMBL/GenBank/DDBJ databases">
        <title>The genomes of Aspergillus section Nigri reveals drivers in fungal speciation.</title>
        <authorList>
            <consortium name="DOE Joint Genome Institute"/>
            <person name="Vesth T.C."/>
            <person name="Nybo J."/>
            <person name="Theobald S."/>
            <person name="Brandl J."/>
            <person name="Frisvad J.C."/>
            <person name="Nielsen K.F."/>
            <person name="Lyhne E.K."/>
            <person name="Kogle M.E."/>
            <person name="Kuo A."/>
            <person name="Riley R."/>
            <person name="Clum A."/>
            <person name="Nolan M."/>
            <person name="Lipzen A."/>
            <person name="Salamov A."/>
            <person name="Henrissat B."/>
            <person name="Wiebenga A."/>
            <person name="De Vries R.P."/>
            <person name="Grigoriev I.V."/>
            <person name="Mortensen U.H."/>
            <person name="Andersen M.R."/>
            <person name="Baker S.E."/>
        </authorList>
    </citation>
    <scope>NUCLEOTIDE SEQUENCE [LARGE SCALE GENOMIC DNA]</scope>
    <source>
        <strain evidence="1">CBS 115656</strain>
    </source>
</reference>
<keyword evidence="2" id="KW-1185">Reference proteome</keyword>